<sequence>MVRFNSRSRSSASTGIFSLSMRSAVAVFAMGMIVGCFITNFFSQQPFNYGLLTADVATLQGSNNGNTVQSQSLIGPFSRTALTTEWDPASIEKDLKTSDIQSLASATKAVTVKIPGVSEQYSVPFYTQRPDWLSQRTFLSNIFFCPPNGHEGTITNLIGQLLSQNSEGSFMDVGSNLGFYSLLATSMGHHAYAFDIQPVCLYNLQTLSNAADDKKNANLLHVFNVGMSDSEQTVVNQEGGCDYENFYVNESEQRKHTALDADKAGIGLQVPVVRMDHWISLMGDKLKGPIQVMKMDTEGAEGRIALGMQKTLSTCLIRNFIVELTPAHWYRFGQKDNDAAAIQAYCNLTEKYNYKAYFMFMQKERQPPPQLYDIVRPLDRHPAMPSEKGTGCFGTPYYEILDLRRFIHEYCLEWTATVKREGGSAKGFCGNIWFQKQGC</sequence>
<keyword evidence="1" id="KW-0812">Transmembrane</keyword>
<evidence type="ECO:0000259" key="2">
    <source>
        <dbReference type="Pfam" id="PF05050"/>
    </source>
</evidence>
<gene>
    <name evidence="3" type="ORF">ACOF00016_LOCUS9117</name>
</gene>
<dbReference type="SUPFAM" id="SSF53335">
    <property type="entry name" value="S-adenosyl-L-methionine-dependent methyltransferases"/>
    <property type="match status" value="1"/>
</dbReference>
<evidence type="ECO:0000313" key="3">
    <source>
        <dbReference type="EMBL" id="CAE0411831.1"/>
    </source>
</evidence>
<dbReference type="PANTHER" id="PTHR34203:SF13">
    <property type="entry name" value="EXPRESSED PROTEIN"/>
    <property type="match status" value="1"/>
</dbReference>
<protein>
    <recommendedName>
        <fullName evidence="2">Methyltransferase FkbM domain-containing protein</fullName>
    </recommendedName>
</protein>
<reference evidence="3" key="1">
    <citation type="submission" date="2021-01" db="EMBL/GenBank/DDBJ databases">
        <authorList>
            <person name="Corre E."/>
            <person name="Pelletier E."/>
            <person name="Niang G."/>
            <person name="Scheremetjew M."/>
            <person name="Finn R."/>
            <person name="Kale V."/>
            <person name="Holt S."/>
            <person name="Cochrane G."/>
            <person name="Meng A."/>
            <person name="Brown T."/>
            <person name="Cohen L."/>
        </authorList>
    </citation>
    <scope>NUCLEOTIDE SEQUENCE</scope>
    <source>
        <strain evidence="3">CCMP127</strain>
    </source>
</reference>
<accession>A0A7S3L9J0</accession>
<proteinExistence type="predicted"/>
<dbReference type="PANTHER" id="PTHR34203">
    <property type="entry name" value="METHYLTRANSFERASE, FKBM FAMILY PROTEIN"/>
    <property type="match status" value="1"/>
</dbReference>
<keyword evidence="1" id="KW-1133">Transmembrane helix</keyword>
<feature type="transmembrane region" description="Helical" evidence="1">
    <location>
        <begin position="21"/>
        <end position="42"/>
    </location>
</feature>
<feature type="domain" description="Methyltransferase FkbM" evidence="2">
    <location>
        <begin position="172"/>
        <end position="340"/>
    </location>
</feature>
<dbReference type="AlphaFoldDB" id="A0A7S3L9J0"/>
<evidence type="ECO:0000256" key="1">
    <source>
        <dbReference type="SAM" id="Phobius"/>
    </source>
</evidence>
<dbReference type="Pfam" id="PF05050">
    <property type="entry name" value="Methyltransf_21"/>
    <property type="match status" value="1"/>
</dbReference>
<dbReference type="InterPro" id="IPR006342">
    <property type="entry name" value="FkbM_mtfrase"/>
</dbReference>
<dbReference type="NCBIfam" id="TIGR01444">
    <property type="entry name" value="fkbM_fam"/>
    <property type="match status" value="1"/>
</dbReference>
<dbReference type="Gene3D" id="3.40.50.150">
    <property type="entry name" value="Vaccinia Virus protein VP39"/>
    <property type="match status" value="1"/>
</dbReference>
<name>A0A7S3L9J0_9STRA</name>
<organism evidence="3">
    <name type="scientific">Amphora coffeiformis</name>
    <dbReference type="NCBI Taxonomy" id="265554"/>
    <lineage>
        <taxon>Eukaryota</taxon>
        <taxon>Sar</taxon>
        <taxon>Stramenopiles</taxon>
        <taxon>Ochrophyta</taxon>
        <taxon>Bacillariophyta</taxon>
        <taxon>Bacillariophyceae</taxon>
        <taxon>Bacillariophycidae</taxon>
        <taxon>Thalassiophysales</taxon>
        <taxon>Catenulaceae</taxon>
        <taxon>Amphora</taxon>
    </lineage>
</organism>
<dbReference type="EMBL" id="HBIM01010982">
    <property type="protein sequence ID" value="CAE0411831.1"/>
    <property type="molecule type" value="Transcribed_RNA"/>
</dbReference>
<dbReference type="InterPro" id="IPR029063">
    <property type="entry name" value="SAM-dependent_MTases_sf"/>
</dbReference>
<keyword evidence="1" id="KW-0472">Membrane</keyword>
<dbReference type="InterPro" id="IPR052514">
    <property type="entry name" value="SAM-dependent_MTase"/>
</dbReference>